<feature type="region of interest" description="Disordered" evidence="1">
    <location>
        <begin position="1"/>
        <end position="32"/>
    </location>
</feature>
<evidence type="ECO:0000313" key="3">
    <source>
        <dbReference type="Proteomes" id="UP000509761"/>
    </source>
</evidence>
<dbReference type="AlphaFoldDB" id="A0AAP9NLQ7"/>
<reference evidence="2 3" key="1">
    <citation type="submission" date="2019-12" db="EMBL/GenBank/DDBJ databases">
        <title>Genome sequencing and assembly of endphytes of Porphyra tenera.</title>
        <authorList>
            <person name="Park J.M."/>
            <person name="Shin R."/>
            <person name="Jo S.H."/>
        </authorList>
    </citation>
    <scope>NUCLEOTIDE SEQUENCE [LARGE SCALE GENOMIC DNA]</scope>
    <source>
        <strain evidence="2 3">GPM3</strain>
    </source>
</reference>
<sequence length="32" mass="3521">MSVAERKAYGHLNDAGRGSRSKEAQPESEVFL</sequence>
<protein>
    <submittedName>
        <fullName evidence="2">Uncharacterized protein</fullName>
    </submittedName>
</protein>
<accession>A0AAP9NLQ7</accession>
<dbReference type="Proteomes" id="UP000509761">
    <property type="component" value="Chromosome"/>
</dbReference>
<organism evidence="2 3">
    <name type="scientific">Vreelandella titanicae</name>
    <dbReference type="NCBI Taxonomy" id="664683"/>
    <lineage>
        <taxon>Bacteria</taxon>
        <taxon>Pseudomonadati</taxon>
        <taxon>Pseudomonadota</taxon>
        <taxon>Gammaproteobacteria</taxon>
        <taxon>Oceanospirillales</taxon>
        <taxon>Halomonadaceae</taxon>
        <taxon>Vreelandella</taxon>
    </lineage>
</organism>
<evidence type="ECO:0000313" key="2">
    <source>
        <dbReference type="EMBL" id="QKS24247.1"/>
    </source>
</evidence>
<gene>
    <name evidence="2" type="ORF">FX987_02021</name>
</gene>
<name>A0AAP9NLQ7_9GAMM</name>
<keyword evidence="3" id="KW-1185">Reference proteome</keyword>
<proteinExistence type="predicted"/>
<dbReference type="EMBL" id="CP054580">
    <property type="protein sequence ID" value="QKS24247.1"/>
    <property type="molecule type" value="Genomic_DNA"/>
</dbReference>
<evidence type="ECO:0000256" key="1">
    <source>
        <dbReference type="SAM" id="MobiDB-lite"/>
    </source>
</evidence>